<organism evidence="1">
    <name type="scientific">Rhizophora mucronata</name>
    <name type="common">Asiatic mangrove</name>
    <dbReference type="NCBI Taxonomy" id="61149"/>
    <lineage>
        <taxon>Eukaryota</taxon>
        <taxon>Viridiplantae</taxon>
        <taxon>Streptophyta</taxon>
        <taxon>Embryophyta</taxon>
        <taxon>Tracheophyta</taxon>
        <taxon>Spermatophyta</taxon>
        <taxon>Magnoliopsida</taxon>
        <taxon>eudicotyledons</taxon>
        <taxon>Gunneridae</taxon>
        <taxon>Pentapetalae</taxon>
        <taxon>rosids</taxon>
        <taxon>fabids</taxon>
        <taxon>Malpighiales</taxon>
        <taxon>Rhizophoraceae</taxon>
        <taxon>Rhizophora</taxon>
    </lineage>
</organism>
<dbReference type="AlphaFoldDB" id="A0A2P2NSH6"/>
<name>A0A2P2NSH6_RHIMU</name>
<dbReference type="EMBL" id="GGEC01064972">
    <property type="protein sequence ID" value="MBX45456.1"/>
    <property type="molecule type" value="Transcribed_RNA"/>
</dbReference>
<proteinExistence type="predicted"/>
<sequence>MDKVKVRLLCARWSLVLAVRLSRRTTNTLQTLNVP</sequence>
<protein>
    <submittedName>
        <fullName evidence="1">Uncharacterized protein</fullName>
    </submittedName>
</protein>
<reference evidence="1" key="1">
    <citation type="submission" date="2018-02" db="EMBL/GenBank/DDBJ databases">
        <title>Rhizophora mucronata_Transcriptome.</title>
        <authorList>
            <person name="Meera S.P."/>
            <person name="Sreeshan A."/>
            <person name="Augustine A."/>
        </authorList>
    </citation>
    <scope>NUCLEOTIDE SEQUENCE</scope>
    <source>
        <tissue evidence="1">Leaf</tissue>
    </source>
</reference>
<accession>A0A2P2NSH6</accession>
<evidence type="ECO:0000313" key="1">
    <source>
        <dbReference type="EMBL" id="MBX45456.1"/>
    </source>
</evidence>